<dbReference type="FunFam" id="2.60.40.420:FF:000022">
    <property type="entry name" value="FET5p Multicopper oxidase"/>
    <property type="match status" value="1"/>
</dbReference>
<dbReference type="PROSITE" id="PS00079">
    <property type="entry name" value="MULTICOPPER_OXIDASE1"/>
    <property type="match status" value="2"/>
</dbReference>
<dbReference type="GO" id="GO:0033215">
    <property type="term" value="P:reductive iron assimilation"/>
    <property type="evidence" value="ECO:0007669"/>
    <property type="project" value="TreeGrafter"/>
</dbReference>
<evidence type="ECO:0000256" key="4">
    <source>
        <dbReference type="ARBA" id="ARBA00022448"/>
    </source>
</evidence>
<keyword evidence="4" id="KW-0813">Transport</keyword>
<dbReference type="PANTHER" id="PTHR11709">
    <property type="entry name" value="MULTI-COPPER OXIDASE"/>
    <property type="match status" value="1"/>
</dbReference>
<dbReference type="InterPro" id="IPR002355">
    <property type="entry name" value="Cu_oxidase_Cu_BS"/>
</dbReference>
<evidence type="ECO:0000259" key="23">
    <source>
        <dbReference type="Pfam" id="PF07732"/>
    </source>
</evidence>
<dbReference type="FunFam" id="2.60.40.420:FF:000025">
    <property type="entry name" value="FET5p Multicopper oxidase"/>
    <property type="match status" value="1"/>
</dbReference>
<keyword evidence="7 19" id="KW-0812">Transmembrane</keyword>
<evidence type="ECO:0000256" key="17">
    <source>
        <dbReference type="ARBA" id="ARBA00023180"/>
    </source>
</evidence>
<evidence type="ECO:0000256" key="8">
    <source>
        <dbReference type="ARBA" id="ARBA00022723"/>
    </source>
</evidence>
<evidence type="ECO:0000259" key="21">
    <source>
        <dbReference type="Pfam" id="PF00394"/>
    </source>
</evidence>
<evidence type="ECO:0000256" key="9">
    <source>
        <dbReference type="ARBA" id="ARBA00022729"/>
    </source>
</evidence>
<comment type="cofactor">
    <cofactor evidence="1">
        <name>Cu cation</name>
        <dbReference type="ChEBI" id="CHEBI:23378"/>
    </cofactor>
</comment>
<keyword evidence="9 20" id="KW-0732">Signal</keyword>
<comment type="subcellular location">
    <subcellularLocation>
        <location evidence="2">Cell membrane</location>
        <topology evidence="2">Single-pass membrane protein</topology>
    </subcellularLocation>
</comment>
<dbReference type="GO" id="GO:0005507">
    <property type="term" value="F:copper ion binding"/>
    <property type="evidence" value="ECO:0007669"/>
    <property type="project" value="InterPro"/>
</dbReference>
<keyword evidence="6" id="KW-0410">Iron transport</keyword>
<evidence type="ECO:0000256" key="19">
    <source>
        <dbReference type="SAM" id="Phobius"/>
    </source>
</evidence>
<dbReference type="PANTHER" id="PTHR11709:SF361">
    <property type="entry name" value="IRON TRANSPORT MULTICOPPER OXIDASE FET3"/>
    <property type="match status" value="1"/>
</dbReference>
<dbReference type="GeneID" id="73470791"/>
<keyword evidence="17" id="KW-0325">Glycoprotein</keyword>
<feature type="domain" description="Plastocyanin-like" evidence="21">
    <location>
        <begin position="151"/>
        <end position="297"/>
    </location>
</feature>
<dbReference type="InterPro" id="IPR044130">
    <property type="entry name" value="CuRO_2_Fet3-like"/>
</dbReference>
<dbReference type="InterPro" id="IPR011707">
    <property type="entry name" value="Cu-oxidase-like_N"/>
</dbReference>
<keyword evidence="5" id="KW-1003">Cell membrane</keyword>
<feature type="domain" description="Plastocyanin-like" evidence="23">
    <location>
        <begin position="28"/>
        <end position="143"/>
    </location>
</feature>
<feature type="region of interest" description="Disordered" evidence="18">
    <location>
        <begin position="595"/>
        <end position="621"/>
    </location>
</feature>
<evidence type="ECO:0000256" key="16">
    <source>
        <dbReference type="ARBA" id="ARBA00023136"/>
    </source>
</evidence>
<evidence type="ECO:0000259" key="22">
    <source>
        <dbReference type="Pfam" id="PF07731"/>
    </source>
</evidence>
<evidence type="ECO:0000256" key="12">
    <source>
        <dbReference type="ARBA" id="ARBA00023002"/>
    </source>
</evidence>
<dbReference type="CDD" id="cd13851">
    <property type="entry name" value="CuRO_1_Fet3p"/>
    <property type="match status" value="1"/>
</dbReference>
<accession>A0A8J5QL50</accession>
<dbReference type="GO" id="GO:0033573">
    <property type="term" value="C:high-affinity iron permease complex"/>
    <property type="evidence" value="ECO:0007669"/>
    <property type="project" value="TreeGrafter"/>
</dbReference>
<keyword evidence="13" id="KW-0408">Iron</keyword>
<dbReference type="InterPro" id="IPR011706">
    <property type="entry name" value="Cu-oxidase_C"/>
</dbReference>
<dbReference type="Pfam" id="PF07732">
    <property type="entry name" value="Cu-oxidase_3"/>
    <property type="match status" value="1"/>
</dbReference>
<dbReference type="Proteomes" id="UP000694255">
    <property type="component" value="Unassembled WGS sequence"/>
</dbReference>
<evidence type="ECO:0000313" key="25">
    <source>
        <dbReference type="Proteomes" id="UP000694255"/>
    </source>
</evidence>
<keyword evidence="12" id="KW-0560">Oxidoreductase</keyword>
<feature type="compositionally biased region" description="Low complexity" evidence="18">
    <location>
        <begin position="610"/>
        <end position="621"/>
    </location>
</feature>
<feature type="chain" id="PRO_5035233636" evidence="20">
    <location>
        <begin position="19"/>
        <end position="621"/>
    </location>
</feature>
<evidence type="ECO:0000256" key="6">
    <source>
        <dbReference type="ARBA" id="ARBA00022496"/>
    </source>
</evidence>
<keyword evidence="15" id="KW-0406">Ion transport</keyword>
<keyword evidence="8" id="KW-0479">Metal-binding</keyword>
<evidence type="ECO:0000256" key="5">
    <source>
        <dbReference type="ARBA" id="ARBA00022475"/>
    </source>
</evidence>
<evidence type="ECO:0000256" key="3">
    <source>
        <dbReference type="ARBA" id="ARBA00010609"/>
    </source>
</evidence>
<keyword evidence="16 19" id="KW-0472">Membrane</keyword>
<feature type="domain" description="Plastocyanin-like" evidence="22">
    <location>
        <begin position="361"/>
        <end position="497"/>
    </location>
</feature>
<dbReference type="InterPro" id="IPR033138">
    <property type="entry name" value="Cu_oxidase_CS"/>
</dbReference>
<evidence type="ECO:0000313" key="24">
    <source>
        <dbReference type="EMBL" id="KAG7662460.1"/>
    </source>
</evidence>
<evidence type="ECO:0000256" key="7">
    <source>
        <dbReference type="ARBA" id="ARBA00022692"/>
    </source>
</evidence>
<evidence type="ECO:0000256" key="13">
    <source>
        <dbReference type="ARBA" id="ARBA00023004"/>
    </source>
</evidence>
<dbReference type="FunFam" id="2.60.40.420:FF:000024">
    <property type="entry name" value="FET5p Multicopper oxidase"/>
    <property type="match status" value="1"/>
</dbReference>
<organism evidence="24 25">
    <name type="scientific">[Candida] subhashii</name>
    <dbReference type="NCBI Taxonomy" id="561895"/>
    <lineage>
        <taxon>Eukaryota</taxon>
        <taxon>Fungi</taxon>
        <taxon>Dikarya</taxon>
        <taxon>Ascomycota</taxon>
        <taxon>Saccharomycotina</taxon>
        <taxon>Pichiomycetes</taxon>
        <taxon>Debaryomycetaceae</taxon>
        <taxon>Spathaspora</taxon>
    </lineage>
</organism>
<comment type="similarity">
    <text evidence="3">Belongs to the multicopper oxidase family.</text>
</comment>
<evidence type="ECO:0000256" key="20">
    <source>
        <dbReference type="SAM" id="SignalP"/>
    </source>
</evidence>
<keyword evidence="25" id="KW-1185">Reference proteome</keyword>
<dbReference type="InterPro" id="IPR045087">
    <property type="entry name" value="Cu-oxidase_fam"/>
</dbReference>
<evidence type="ECO:0000256" key="1">
    <source>
        <dbReference type="ARBA" id="ARBA00001935"/>
    </source>
</evidence>
<keyword evidence="14" id="KW-0186">Copper</keyword>
<feature type="signal peptide" evidence="20">
    <location>
        <begin position="1"/>
        <end position="18"/>
    </location>
</feature>
<evidence type="ECO:0000256" key="11">
    <source>
        <dbReference type="ARBA" id="ARBA00022989"/>
    </source>
</evidence>
<keyword evidence="10" id="KW-0677">Repeat</keyword>
<dbReference type="GO" id="GO:0004322">
    <property type="term" value="F:ferroxidase activity"/>
    <property type="evidence" value="ECO:0007669"/>
    <property type="project" value="TreeGrafter"/>
</dbReference>
<proteinExistence type="inferred from homology"/>
<evidence type="ECO:0000256" key="2">
    <source>
        <dbReference type="ARBA" id="ARBA00004162"/>
    </source>
</evidence>
<dbReference type="CDD" id="cd13899">
    <property type="entry name" value="CuRO_3_Fet3p"/>
    <property type="match status" value="1"/>
</dbReference>
<evidence type="ECO:0000256" key="15">
    <source>
        <dbReference type="ARBA" id="ARBA00023065"/>
    </source>
</evidence>
<keyword evidence="11 19" id="KW-1133">Transmembrane helix</keyword>
<name>A0A8J5QL50_9ASCO</name>
<comment type="caution">
    <text evidence="24">The sequence shown here is derived from an EMBL/GenBank/DDBJ whole genome shotgun (WGS) entry which is preliminary data.</text>
</comment>
<dbReference type="EMBL" id="JAGSYN010000178">
    <property type="protein sequence ID" value="KAG7662460.1"/>
    <property type="molecule type" value="Genomic_DNA"/>
</dbReference>
<protein>
    <submittedName>
        <fullName evidence="24">FET3</fullName>
    </submittedName>
</protein>
<dbReference type="GO" id="GO:0010106">
    <property type="term" value="P:cellular response to iron ion starvation"/>
    <property type="evidence" value="ECO:0007669"/>
    <property type="project" value="TreeGrafter"/>
</dbReference>
<feature type="transmembrane region" description="Helical" evidence="19">
    <location>
        <begin position="555"/>
        <end position="577"/>
    </location>
</feature>
<gene>
    <name evidence="24" type="ORF">J8A68_003991</name>
</gene>
<dbReference type="AlphaFoldDB" id="A0A8J5QL50"/>
<dbReference type="PROSITE" id="PS00080">
    <property type="entry name" value="MULTICOPPER_OXIDASE2"/>
    <property type="match status" value="1"/>
</dbReference>
<dbReference type="RefSeq" id="XP_049262693.1">
    <property type="nucleotide sequence ID" value="XM_049407901.1"/>
</dbReference>
<evidence type="ECO:0000256" key="18">
    <source>
        <dbReference type="SAM" id="MobiDB-lite"/>
    </source>
</evidence>
<evidence type="ECO:0000256" key="10">
    <source>
        <dbReference type="ARBA" id="ARBA00022737"/>
    </source>
</evidence>
<reference evidence="24 25" key="1">
    <citation type="journal article" date="2021" name="DNA Res.">
        <title>Genome analysis of Candida subhashii reveals its hybrid nature and dual mitochondrial genome conformations.</title>
        <authorList>
            <person name="Mixao V."/>
            <person name="Hegedusova E."/>
            <person name="Saus E."/>
            <person name="Pryszcz L.P."/>
            <person name="Cillingova A."/>
            <person name="Nosek J."/>
            <person name="Gabaldon T."/>
        </authorList>
    </citation>
    <scope>NUCLEOTIDE SEQUENCE [LARGE SCALE GENOMIC DNA]</scope>
    <source>
        <strain evidence="24 25">CBS 10753</strain>
    </source>
</reference>
<dbReference type="Pfam" id="PF00394">
    <property type="entry name" value="Cu-oxidase"/>
    <property type="match status" value="1"/>
</dbReference>
<dbReference type="OrthoDB" id="2121828at2759"/>
<evidence type="ECO:0000256" key="14">
    <source>
        <dbReference type="ARBA" id="ARBA00023008"/>
    </source>
</evidence>
<dbReference type="InterPro" id="IPR001117">
    <property type="entry name" value="Cu-oxidase_2nd"/>
</dbReference>
<sequence length="621" mass="70493">MRLIPILLITFLCSLINAETHTWWFETGWVNANPDGVFERPMIGFNGSWPLPTLRVKKGDRVQLYLINGFDDRNTTLHFHGMFQKGSNQMDGPERITQCPIPAGQTYLYNFTVEDQVGTYWYHSHTSGQYGDGMRGVFIIEDDDFPYEYDEEVVLTLGDHYHELSDQLNEKFLSRFNPTGAEPIPSNILFNETRNSSWNVEPNKTYLLRIINTGRFVSQYIWMEDHDFTVVEVDGVYVEKNTTDMLYITVAQRYSVLIQTKNETDKNYAFMNRVDVNMLDFIPKDLQLNGTNYIVYNDQAALPDAFDVDSLDVFLDDFYLRPLNNDTLLPDADYTVTIDVQMDNLGNGVNYAFFNNITFTFPKVPTLLTALSAGEDATNELVYGTNTNSFVLQGGEVIDIVLNNIDTGTHPFHLHGHVFQVIERHQEIPDDEAPVAFNPQDHAEWPEYPMARDTVYVRPQSYMVLRFRADNPGVWFFHCHIEWHLDQGLAIQFIEDPMGIQSDPSQQLNDNHKQICEAGGVPWEGNAAGNNKDFLDLTGQNVQEKSLPTGFTARGIVALVFSCIAGILGITVISFYGMADIKDVEEKVARDLDVDMSDEDSEVVSEEVIETVSSSSGGHSK</sequence>
<feature type="compositionally biased region" description="Acidic residues" evidence="18">
    <location>
        <begin position="595"/>
        <end position="609"/>
    </location>
</feature>
<dbReference type="CDD" id="cd13877">
    <property type="entry name" value="CuRO_2_Fet3p_like"/>
    <property type="match status" value="1"/>
</dbReference>
<dbReference type="Pfam" id="PF07731">
    <property type="entry name" value="Cu-oxidase_2"/>
    <property type="match status" value="1"/>
</dbReference>